<proteinExistence type="predicted"/>
<accession>A0ABN6X5F2</accession>
<evidence type="ECO:0000313" key="2">
    <source>
        <dbReference type="Proteomes" id="UP001321543"/>
    </source>
</evidence>
<sequence length="68" mass="7208">MVQVDSVGISVTSLVRLAASAVGEEMGRRNPATSTAAASIASRMIRGEGMRQRFRVWGTGEVIEPFGV</sequence>
<reference evidence="2" key="1">
    <citation type="journal article" date="2019" name="Int. J. Syst. Evol. Microbiol.">
        <title>The Global Catalogue of Microorganisms (GCM) 10K type strain sequencing project: providing services to taxonomists for standard genome sequencing and annotation.</title>
        <authorList>
            <consortium name="The Broad Institute Genomics Platform"/>
            <consortium name="The Broad Institute Genome Sequencing Center for Infectious Disease"/>
            <person name="Wu L."/>
            <person name="Ma J."/>
        </authorList>
    </citation>
    <scope>NUCLEOTIDE SEQUENCE [LARGE SCALE GENOMIC DNA]</scope>
    <source>
        <strain evidence="2">NBRC 106310</strain>
    </source>
</reference>
<evidence type="ECO:0000313" key="1">
    <source>
        <dbReference type="EMBL" id="BDZ39258.1"/>
    </source>
</evidence>
<dbReference type="EMBL" id="AP027728">
    <property type="protein sequence ID" value="BDZ39258.1"/>
    <property type="molecule type" value="Genomic_DNA"/>
</dbReference>
<keyword evidence="2" id="KW-1185">Reference proteome</keyword>
<dbReference type="Proteomes" id="UP001321543">
    <property type="component" value="Chromosome"/>
</dbReference>
<organism evidence="1 2">
    <name type="scientific">Microbacterium suwonense</name>
    <dbReference type="NCBI Taxonomy" id="683047"/>
    <lineage>
        <taxon>Bacteria</taxon>
        <taxon>Bacillati</taxon>
        <taxon>Actinomycetota</taxon>
        <taxon>Actinomycetes</taxon>
        <taxon>Micrococcales</taxon>
        <taxon>Microbacteriaceae</taxon>
        <taxon>Microbacterium</taxon>
    </lineage>
</organism>
<gene>
    <name evidence="1" type="ORF">GCM10025863_18720</name>
</gene>
<protein>
    <submittedName>
        <fullName evidence="1">Uncharacterized protein</fullName>
    </submittedName>
</protein>
<name>A0ABN6X5F2_9MICO</name>